<evidence type="ECO:0000256" key="10">
    <source>
        <dbReference type="ARBA" id="ARBA00023303"/>
    </source>
</evidence>
<feature type="region of interest" description="Disordered" evidence="11">
    <location>
        <begin position="498"/>
        <end position="527"/>
    </location>
</feature>
<evidence type="ECO:0000256" key="1">
    <source>
        <dbReference type="ARBA" id="ARBA00004141"/>
    </source>
</evidence>
<keyword evidence="13" id="KW-0732">Signal</keyword>
<dbReference type="SUPFAM" id="SSF53850">
    <property type="entry name" value="Periplasmic binding protein-like II"/>
    <property type="match status" value="1"/>
</dbReference>
<dbReference type="EMBL" id="CAJHUC010001028">
    <property type="protein sequence ID" value="CAD7699482.1"/>
    <property type="molecule type" value="Genomic_DNA"/>
</dbReference>
<dbReference type="GO" id="GO:0015276">
    <property type="term" value="F:ligand-gated monoatomic ion channel activity"/>
    <property type="evidence" value="ECO:0007669"/>
    <property type="project" value="InterPro"/>
</dbReference>
<feature type="transmembrane region" description="Helical" evidence="12">
    <location>
        <begin position="387"/>
        <end position="409"/>
    </location>
</feature>
<dbReference type="OrthoDB" id="5984008at2759"/>
<dbReference type="PANTHER" id="PTHR18966">
    <property type="entry name" value="IONOTROPIC GLUTAMATE RECEPTOR"/>
    <property type="match status" value="1"/>
</dbReference>
<evidence type="ECO:0000256" key="12">
    <source>
        <dbReference type="SAM" id="Phobius"/>
    </source>
</evidence>
<accession>A0A8S1J103</accession>
<keyword evidence="7" id="KW-0675">Receptor</keyword>
<dbReference type="InterPro" id="IPR001320">
    <property type="entry name" value="Iontro_rcpt_C"/>
</dbReference>
<dbReference type="GO" id="GO:0016020">
    <property type="term" value="C:membrane"/>
    <property type="evidence" value="ECO:0007669"/>
    <property type="project" value="UniProtKB-SubCell"/>
</dbReference>
<keyword evidence="4 12" id="KW-1133">Transmembrane helix</keyword>
<keyword evidence="3 12" id="KW-0812">Transmembrane</keyword>
<feature type="chain" id="PRO_5035776340" description="Ionotropic glutamate receptor C-terminal domain-containing protein" evidence="13">
    <location>
        <begin position="19"/>
        <end position="546"/>
    </location>
</feature>
<feature type="signal peptide" evidence="13">
    <location>
        <begin position="1"/>
        <end position="18"/>
    </location>
</feature>
<evidence type="ECO:0000256" key="4">
    <source>
        <dbReference type="ARBA" id="ARBA00022989"/>
    </source>
</evidence>
<name>A0A8S1J103_9CHLO</name>
<dbReference type="Gene3D" id="1.10.287.70">
    <property type="match status" value="1"/>
</dbReference>
<feature type="compositionally biased region" description="Polar residues" evidence="11">
    <location>
        <begin position="513"/>
        <end position="527"/>
    </location>
</feature>
<evidence type="ECO:0000313" key="15">
    <source>
        <dbReference type="EMBL" id="CAD7699482.1"/>
    </source>
</evidence>
<protein>
    <recommendedName>
        <fullName evidence="14">Ionotropic glutamate receptor C-terminal domain-containing protein</fullName>
    </recommendedName>
</protein>
<feature type="transmembrane region" description="Helical" evidence="12">
    <location>
        <begin position="208"/>
        <end position="234"/>
    </location>
</feature>
<keyword evidence="9" id="KW-1071">Ligand-gated ion channel</keyword>
<evidence type="ECO:0000256" key="2">
    <source>
        <dbReference type="ARBA" id="ARBA00022448"/>
    </source>
</evidence>
<evidence type="ECO:0000256" key="3">
    <source>
        <dbReference type="ARBA" id="ARBA00022692"/>
    </source>
</evidence>
<keyword evidence="6 12" id="KW-0472">Membrane</keyword>
<proteinExistence type="predicted"/>
<dbReference type="Proteomes" id="UP000708148">
    <property type="component" value="Unassembled WGS sequence"/>
</dbReference>
<dbReference type="InterPro" id="IPR015683">
    <property type="entry name" value="Ionotropic_Glu_rcpt"/>
</dbReference>
<dbReference type="Pfam" id="PF00060">
    <property type="entry name" value="Lig_chan"/>
    <property type="match status" value="1"/>
</dbReference>
<evidence type="ECO:0000256" key="5">
    <source>
        <dbReference type="ARBA" id="ARBA00023065"/>
    </source>
</evidence>
<sequence>MNIVWMSLLALAFQQTSAQKWKTNNFTICASPLPPMAECQPGSDPEGFTGHDIEQVRYVTRLMGWTSANYSIVCLAAFDDIINDLTATDGGMCDIAAAGITRSMERERMGIQFTYPTYRASLGVMVRANVREGSHWGFLRPLHWSVWIATPLTALTVALMVFVIESIACHGFVHRADWVQGLKNATWDSFISLVNFGHFEVHSTAARFVVMGYGFLVLIIINTYVANLAAFLTITQVDTSATQIEDLYGEGVATVAVYEEQLKSQGITPVIVEQDGRAQEALLESLRTKRYKAVLMDEPWVTHTVSSGLNCDLQALSDTLVHFDYAFGLPRRAPQDFVDQLSKILLQMQEDLVSEELVERFIRFPSSGCPKDNEISDTRAVKFHQVLGLWVILAGCIAFAFIILVGNLFRHIPGAINARALEGRSFRQGLSMGRMNPIPTRYTPKASAQLRKSSCQCKDLRLQLSEVYEAVSSLAAEVQRMGGPVVPICASVAVEPNSQRSVPTGSPLAPFDGSSSPACSPTMDTSNAASVADVAHVRNENGHSVG</sequence>
<evidence type="ECO:0000256" key="8">
    <source>
        <dbReference type="ARBA" id="ARBA00023180"/>
    </source>
</evidence>
<keyword evidence="16" id="KW-1185">Reference proteome</keyword>
<gene>
    <name evidence="15" type="ORF">OSTQU699_LOCUS4841</name>
</gene>
<dbReference type="AlphaFoldDB" id="A0A8S1J103"/>
<comment type="caution">
    <text evidence="15">The sequence shown here is derived from an EMBL/GenBank/DDBJ whole genome shotgun (WGS) entry which is preliminary data.</text>
</comment>
<evidence type="ECO:0000313" key="16">
    <source>
        <dbReference type="Proteomes" id="UP000708148"/>
    </source>
</evidence>
<keyword evidence="8" id="KW-0325">Glycoprotein</keyword>
<dbReference type="Gene3D" id="3.40.190.10">
    <property type="entry name" value="Periplasmic binding protein-like II"/>
    <property type="match status" value="3"/>
</dbReference>
<comment type="subcellular location">
    <subcellularLocation>
        <location evidence="1">Membrane</location>
        <topology evidence="1">Multi-pass membrane protein</topology>
    </subcellularLocation>
</comment>
<evidence type="ECO:0000256" key="7">
    <source>
        <dbReference type="ARBA" id="ARBA00023170"/>
    </source>
</evidence>
<feature type="transmembrane region" description="Helical" evidence="12">
    <location>
        <begin position="144"/>
        <end position="164"/>
    </location>
</feature>
<organism evidence="15 16">
    <name type="scientific">Ostreobium quekettii</name>
    <dbReference type="NCBI Taxonomy" id="121088"/>
    <lineage>
        <taxon>Eukaryota</taxon>
        <taxon>Viridiplantae</taxon>
        <taxon>Chlorophyta</taxon>
        <taxon>core chlorophytes</taxon>
        <taxon>Ulvophyceae</taxon>
        <taxon>TCBD clade</taxon>
        <taxon>Bryopsidales</taxon>
        <taxon>Ostreobineae</taxon>
        <taxon>Ostreobiaceae</taxon>
        <taxon>Ostreobium</taxon>
    </lineage>
</organism>
<feature type="domain" description="Ionotropic glutamate receptor C-terminal" evidence="14">
    <location>
        <begin position="143"/>
        <end position="395"/>
    </location>
</feature>
<evidence type="ECO:0000256" key="11">
    <source>
        <dbReference type="SAM" id="MobiDB-lite"/>
    </source>
</evidence>
<keyword evidence="10" id="KW-0407">Ion channel</keyword>
<evidence type="ECO:0000256" key="6">
    <source>
        <dbReference type="ARBA" id="ARBA00023136"/>
    </source>
</evidence>
<reference evidence="15" key="1">
    <citation type="submission" date="2020-12" db="EMBL/GenBank/DDBJ databases">
        <authorList>
            <person name="Iha C."/>
        </authorList>
    </citation>
    <scope>NUCLEOTIDE SEQUENCE</scope>
</reference>
<keyword evidence="2" id="KW-0813">Transport</keyword>
<keyword evidence="5" id="KW-0406">Ion transport</keyword>
<evidence type="ECO:0000256" key="13">
    <source>
        <dbReference type="SAM" id="SignalP"/>
    </source>
</evidence>
<evidence type="ECO:0000259" key="14">
    <source>
        <dbReference type="Pfam" id="PF00060"/>
    </source>
</evidence>
<evidence type="ECO:0000256" key="9">
    <source>
        <dbReference type="ARBA" id="ARBA00023286"/>
    </source>
</evidence>